<protein>
    <submittedName>
        <fullName evidence="1">Uncharacterized protein</fullName>
    </submittedName>
</protein>
<dbReference type="AlphaFoldDB" id="A0A0N8EMI1"/>
<proteinExistence type="predicted"/>
<name>A0A0N8EMI1_9CRUS</name>
<accession>A0A0N8EMI1</accession>
<evidence type="ECO:0000313" key="1">
    <source>
        <dbReference type="EMBL" id="JAN82517.1"/>
    </source>
</evidence>
<reference evidence="1" key="1">
    <citation type="submission" date="2015-10" db="EMBL/GenBank/DDBJ databases">
        <title>EvidentialGene: Evidence-directed Construction of Complete mRNA Transcriptomes without Genomes.</title>
        <authorList>
            <person name="Gilbert D.G."/>
        </authorList>
    </citation>
    <scope>NUCLEOTIDE SEQUENCE</scope>
</reference>
<organism evidence="1">
    <name type="scientific">Daphnia magna</name>
    <dbReference type="NCBI Taxonomy" id="35525"/>
    <lineage>
        <taxon>Eukaryota</taxon>
        <taxon>Metazoa</taxon>
        <taxon>Ecdysozoa</taxon>
        <taxon>Arthropoda</taxon>
        <taxon>Crustacea</taxon>
        <taxon>Branchiopoda</taxon>
        <taxon>Diplostraca</taxon>
        <taxon>Cladocera</taxon>
        <taxon>Anomopoda</taxon>
        <taxon>Daphniidae</taxon>
        <taxon>Daphnia</taxon>
    </lineage>
</organism>
<sequence length="128" mass="14682">MTYRAQWKTLRTSRRRKRSLTCVYSANSTWKDGGWFKSNAVEGETIATAIIKRKEKIKVKPLTCLAYTFVGWMASKVWLNAPITGYQRKGRAGVKRGLLLPLEFVCIRVEDIVLVIEDQTLLENSGHY</sequence>
<dbReference type="EMBL" id="GDIQ01012220">
    <property type="protein sequence ID" value="JAN82517.1"/>
    <property type="molecule type" value="Transcribed_RNA"/>
</dbReference>